<sequence length="105" mass="13205">MFKKLLMAAAVTVLVPTGTALAHDGGRYGYSDYRGGHYYYNGDRRHSRLNSYDRALRELRYAYRHGYISRWEYRMQKRELERERRWARRDRDRWHYRDRRYGYRW</sequence>
<name>A0A840HR42_9SPHN</name>
<proteinExistence type="predicted"/>
<keyword evidence="3" id="KW-1185">Reference proteome</keyword>
<dbReference type="EMBL" id="JACHOV010000002">
    <property type="protein sequence ID" value="MBB4640395.1"/>
    <property type="molecule type" value="Genomic_DNA"/>
</dbReference>
<evidence type="ECO:0000313" key="3">
    <source>
        <dbReference type="Proteomes" id="UP000575068"/>
    </source>
</evidence>
<feature type="signal peptide" evidence="1">
    <location>
        <begin position="1"/>
        <end position="22"/>
    </location>
</feature>
<accession>A0A840HR42</accession>
<reference evidence="2 3" key="1">
    <citation type="submission" date="2020-08" db="EMBL/GenBank/DDBJ databases">
        <title>Genomic Encyclopedia of Type Strains, Phase IV (KMG-IV): sequencing the most valuable type-strain genomes for metagenomic binning, comparative biology and taxonomic classification.</title>
        <authorList>
            <person name="Goeker M."/>
        </authorList>
    </citation>
    <scope>NUCLEOTIDE SEQUENCE [LARGE SCALE GENOMIC DNA]</scope>
    <source>
        <strain evidence="2 3">DSM 7465</strain>
    </source>
</reference>
<evidence type="ECO:0000313" key="2">
    <source>
        <dbReference type="EMBL" id="MBB4640395.1"/>
    </source>
</evidence>
<feature type="chain" id="PRO_5032822464" evidence="1">
    <location>
        <begin position="23"/>
        <end position="105"/>
    </location>
</feature>
<gene>
    <name evidence="2" type="ORF">HNQ99_000683</name>
</gene>
<comment type="caution">
    <text evidence="2">The sequence shown here is derived from an EMBL/GenBank/DDBJ whole genome shotgun (WGS) entry which is preliminary data.</text>
</comment>
<dbReference type="Proteomes" id="UP000575068">
    <property type="component" value="Unassembled WGS sequence"/>
</dbReference>
<keyword evidence="1" id="KW-0732">Signal</keyword>
<evidence type="ECO:0000256" key="1">
    <source>
        <dbReference type="SAM" id="SignalP"/>
    </source>
</evidence>
<protein>
    <submittedName>
        <fullName evidence="2">Uncharacterized protein</fullName>
    </submittedName>
</protein>
<dbReference type="RefSeq" id="WP_184474239.1">
    <property type="nucleotide sequence ID" value="NZ_JACHOV010000002.1"/>
</dbReference>
<organism evidence="2 3">
    <name type="scientific">Rhizorhapis suberifaciens</name>
    <name type="common">corky root of lettuce</name>
    <dbReference type="NCBI Taxonomy" id="13656"/>
    <lineage>
        <taxon>Bacteria</taxon>
        <taxon>Pseudomonadati</taxon>
        <taxon>Pseudomonadota</taxon>
        <taxon>Alphaproteobacteria</taxon>
        <taxon>Sphingomonadales</taxon>
        <taxon>Sphingomonadaceae</taxon>
        <taxon>Rhizorhapis</taxon>
    </lineage>
</organism>
<dbReference type="AlphaFoldDB" id="A0A840HR42"/>